<evidence type="ECO:0000313" key="10">
    <source>
        <dbReference type="EMBL" id="MEK0170039.1"/>
    </source>
</evidence>
<keyword evidence="4 7" id="KW-1133">Transmembrane helix</keyword>
<comment type="caution">
    <text evidence="10">The sequence shown here is derived from an EMBL/GenBank/DDBJ whole genome shotgun (WGS) entry which is preliminary data.</text>
</comment>
<gene>
    <name evidence="10" type="ORF">WMN62_00995</name>
</gene>
<evidence type="ECO:0000313" key="11">
    <source>
        <dbReference type="Proteomes" id="UP001370299"/>
    </source>
</evidence>
<keyword evidence="11" id="KW-1185">Reference proteome</keyword>
<sequence>MSARGTVGPADLLRLGVFGLRTRPGRVVLSALGIAIGIAAMIAVVGISSSSKAMVDRVLDALGTNVLTATPAQGFGEQQPLPPTALDSVLRQDDVESAAAVGTVPATGVYRNALIPAPQTKGIGVLAAWGDVPGVLGAELASGRWIDDGPGAPPQVVLGADAAAALGIDTVRADTRVWTGGQWVQVVGILLPVQLAEDLDNQVFVPRSLAAQLGFDGAPTAVYTRVDPARVEQARDVLAGAVRPGAPQDVGVTRPSDALAAKNATDDSFTGLLVGIGGVALLVGGIGVANTMVITVLERRAEVGVRRALGARRRNIRDQFLVESLLLSFLGGVAGVVIGVGVTVAFAVGQGWPVAIPLWAVGGGLGATVVIGGVSGLYPAARAARIPPTSALAAV</sequence>
<feature type="transmembrane region" description="Helical" evidence="7">
    <location>
        <begin position="354"/>
        <end position="378"/>
    </location>
</feature>
<evidence type="ECO:0000256" key="7">
    <source>
        <dbReference type="SAM" id="Phobius"/>
    </source>
</evidence>
<dbReference type="Pfam" id="PF12704">
    <property type="entry name" value="MacB_PCD"/>
    <property type="match status" value="1"/>
</dbReference>
<dbReference type="EMBL" id="JBBLYY010000005">
    <property type="protein sequence ID" value="MEK0170039.1"/>
    <property type="molecule type" value="Genomic_DNA"/>
</dbReference>
<dbReference type="Pfam" id="PF02687">
    <property type="entry name" value="FtsX"/>
    <property type="match status" value="1"/>
</dbReference>
<feature type="domain" description="ABC3 transporter permease C-terminal" evidence="8">
    <location>
        <begin position="276"/>
        <end position="388"/>
    </location>
</feature>
<keyword evidence="3 7" id="KW-0812">Transmembrane</keyword>
<feature type="transmembrane region" description="Helical" evidence="7">
    <location>
        <begin position="27"/>
        <end position="47"/>
    </location>
</feature>
<comment type="subcellular location">
    <subcellularLocation>
        <location evidence="1">Cell membrane</location>
        <topology evidence="1">Multi-pass membrane protein</topology>
    </subcellularLocation>
</comment>
<evidence type="ECO:0000259" key="8">
    <source>
        <dbReference type="Pfam" id="PF02687"/>
    </source>
</evidence>
<organism evidence="10 11">
    <name type="scientific">Curtobacterium citreum</name>
    <dbReference type="NCBI Taxonomy" id="2036"/>
    <lineage>
        <taxon>Bacteria</taxon>
        <taxon>Bacillati</taxon>
        <taxon>Actinomycetota</taxon>
        <taxon>Actinomycetes</taxon>
        <taxon>Micrococcales</taxon>
        <taxon>Microbacteriaceae</taxon>
        <taxon>Curtobacterium</taxon>
    </lineage>
</organism>
<dbReference type="RefSeq" id="WP_340195712.1">
    <property type="nucleotide sequence ID" value="NZ_JBBKAP010000006.1"/>
</dbReference>
<evidence type="ECO:0000256" key="6">
    <source>
        <dbReference type="ARBA" id="ARBA00038076"/>
    </source>
</evidence>
<evidence type="ECO:0000256" key="3">
    <source>
        <dbReference type="ARBA" id="ARBA00022692"/>
    </source>
</evidence>
<reference evidence="10 11" key="1">
    <citation type="submission" date="2024-03" db="EMBL/GenBank/DDBJ databases">
        <title>Whole genomes of four grape xylem sap localized bacterial endophytes.</title>
        <authorList>
            <person name="Kumar G."/>
            <person name="Savka M.A."/>
        </authorList>
    </citation>
    <scope>NUCLEOTIDE SEQUENCE [LARGE SCALE GENOMIC DNA]</scope>
    <source>
        <strain evidence="10 11">RIT_GXS8</strain>
    </source>
</reference>
<evidence type="ECO:0000256" key="1">
    <source>
        <dbReference type="ARBA" id="ARBA00004651"/>
    </source>
</evidence>
<feature type="domain" description="MacB-like periplasmic core" evidence="9">
    <location>
        <begin position="28"/>
        <end position="238"/>
    </location>
</feature>
<accession>A0ABU8Y5Q0</accession>
<dbReference type="Proteomes" id="UP001370299">
    <property type="component" value="Unassembled WGS sequence"/>
</dbReference>
<proteinExistence type="inferred from homology"/>
<feature type="transmembrane region" description="Helical" evidence="7">
    <location>
        <begin position="272"/>
        <end position="297"/>
    </location>
</feature>
<keyword evidence="2" id="KW-1003">Cell membrane</keyword>
<dbReference type="InterPro" id="IPR003838">
    <property type="entry name" value="ABC3_permease_C"/>
</dbReference>
<protein>
    <submittedName>
        <fullName evidence="10">ABC transporter permease</fullName>
    </submittedName>
</protein>
<dbReference type="PANTHER" id="PTHR30572:SF4">
    <property type="entry name" value="ABC TRANSPORTER PERMEASE YTRF"/>
    <property type="match status" value="1"/>
</dbReference>
<feature type="transmembrane region" description="Helical" evidence="7">
    <location>
        <begin position="320"/>
        <end position="348"/>
    </location>
</feature>
<dbReference type="PANTHER" id="PTHR30572">
    <property type="entry name" value="MEMBRANE COMPONENT OF TRANSPORTER-RELATED"/>
    <property type="match status" value="1"/>
</dbReference>
<dbReference type="InterPro" id="IPR050250">
    <property type="entry name" value="Macrolide_Exporter_MacB"/>
</dbReference>
<evidence type="ECO:0000256" key="4">
    <source>
        <dbReference type="ARBA" id="ARBA00022989"/>
    </source>
</evidence>
<evidence type="ECO:0000256" key="2">
    <source>
        <dbReference type="ARBA" id="ARBA00022475"/>
    </source>
</evidence>
<evidence type="ECO:0000259" key="9">
    <source>
        <dbReference type="Pfam" id="PF12704"/>
    </source>
</evidence>
<keyword evidence="5 7" id="KW-0472">Membrane</keyword>
<dbReference type="InterPro" id="IPR025857">
    <property type="entry name" value="MacB_PCD"/>
</dbReference>
<comment type="similarity">
    <text evidence="6">Belongs to the ABC-4 integral membrane protein family.</text>
</comment>
<evidence type="ECO:0000256" key="5">
    <source>
        <dbReference type="ARBA" id="ARBA00023136"/>
    </source>
</evidence>
<name>A0ABU8Y5Q0_9MICO</name>